<gene>
    <name evidence="1" type="ORF">QQX04_01480</name>
</gene>
<reference evidence="1" key="1">
    <citation type="submission" date="2023-06" db="EMBL/GenBank/DDBJ databases">
        <title>SYSU T00b26.</title>
        <authorList>
            <person name="Gao L."/>
            <person name="Fang B.-Z."/>
            <person name="Li W.-J."/>
        </authorList>
    </citation>
    <scope>NUCLEOTIDE SEQUENCE</scope>
    <source>
        <strain evidence="1">SYSU T00b26</strain>
    </source>
</reference>
<evidence type="ECO:0000313" key="2">
    <source>
        <dbReference type="Proteomes" id="UP001172738"/>
    </source>
</evidence>
<dbReference type="InterPro" id="IPR023393">
    <property type="entry name" value="START-like_dom_sf"/>
</dbReference>
<sequence>MDFTHRHRFDAPLDAVVEMLADESFARVRGEASGATLIDLLVDGDASADFQVSIRREAPTSSIPAEMRSLVGSRLVVTYTEVWEPPEEGERIGTFSVEVMGAPGHVAGALGLRPDGDGTEMLATGSVSVAMPLVGPMIERALVGSVTKTLESELTAADEWLAASR</sequence>
<dbReference type="Pfam" id="PF10698">
    <property type="entry name" value="DUF2505"/>
    <property type="match status" value="1"/>
</dbReference>
<dbReference type="RefSeq" id="WP_301125496.1">
    <property type="nucleotide sequence ID" value="NZ_JAUHPV010000001.1"/>
</dbReference>
<dbReference type="EMBL" id="JAUHPV010000001">
    <property type="protein sequence ID" value="MDN4471659.1"/>
    <property type="molecule type" value="Genomic_DNA"/>
</dbReference>
<proteinExistence type="predicted"/>
<accession>A0ABT8FXM8</accession>
<name>A0ABT8FXM8_9MICO</name>
<dbReference type="InterPro" id="IPR019639">
    <property type="entry name" value="DUF2505"/>
</dbReference>
<dbReference type="Proteomes" id="UP001172738">
    <property type="component" value="Unassembled WGS sequence"/>
</dbReference>
<evidence type="ECO:0000313" key="1">
    <source>
        <dbReference type="EMBL" id="MDN4471659.1"/>
    </source>
</evidence>
<protein>
    <submittedName>
        <fullName evidence="1">DUF2505 domain-containing protein</fullName>
    </submittedName>
</protein>
<dbReference type="SUPFAM" id="SSF55961">
    <property type="entry name" value="Bet v1-like"/>
    <property type="match status" value="1"/>
</dbReference>
<dbReference type="Gene3D" id="3.30.530.20">
    <property type="match status" value="1"/>
</dbReference>
<organism evidence="1 2">
    <name type="scientific">Demequina zhanjiangensis</name>
    <dbReference type="NCBI Taxonomy" id="3051659"/>
    <lineage>
        <taxon>Bacteria</taxon>
        <taxon>Bacillati</taxon>
        <taxon>Actinomycetota</taxon>
        <taxon>Actinomycetes</taxon>
        <taxon>Micrococcales</taxon>
        <taxon>Demequinaceae</taxon>
        <taxon>Demequina</taxon>
    </lineage>
</organism>
<keyword evidence="2" id="KW-1185">Reference proteome</keyword>
<comment type="caution">
    <text evidence="1">The sequence shown here is derived from an EMBL/GenBank/DDBJ whole genome shotgun (WGS) entry which is preliminary data.</text>
</comment>